<gene>
    <name evidence="8" type="ORF">Nepgr_004650</name>
</gene>
<evidence type="ECO:0000256" key="5">
    <source>
        <dbReference type="ARBA" id="ARBA00023136"/>
    </source>
</evidence>
<accession>A0AAD3S284</accession>
<dbReference type="GO" id="GO:0005783">
    <property type="term" value="C:endoplasmic reticulum"/>
    <property type="evidence" value="ECO:0007669"/>
    <property type="project" value="TreeGrafter"/>
</dbReference>
<evidence type="ECO:0000256" key="4">
    <source>
        <dbReference type="ARBA" id="ARBA00022989"/>
    </source>
</evidence>
<dbReference type="AlphaFoldDB" id="A0AAD3S284"/>
<dbReference type="PANTHER" id="PTHR14624">
    <property type="entry name" value="DFG10 PROTEIN"/>
    <property type="match status" value="1"/>
</dbReference>
<feature type="domain" description="3-oxo-5-alpha-steroid 4-dehydrogenase C-terminal" evidence="7">
    <location>
        <begin position="231"/>
        <end position="346"/>
    </location>
</feature>
<protein>
    <recommendedName>
        <fullName evidence="7">3-oxo-5-alpha-steroid 4-dehydrogenase C-terminal domain-containing protein</fullName>
    </recommendedName>
</protein>
<reference evidence="8" key="1">
    <citation type="submission" date="2023-05" db="EMBL/GenBank/DDBJ databases">
        <title>Nepenthes gracilis genome sequencing.</title>
        <authorList>
            <person name="Fukushima K."/>
        </authorList>
    </citation>
    <scope>NUCLEOTIDE SEQUENCE</scope>
    <source>
        <strain evidence="8">SING2019-196</strain>
    </source>
</reference>
<feature type="transmembrane region" description="Helical" evidence="6">
    <location>
        <begin position="66"/>
        <end position="89"/>
    </location>
</feature>
<name>A0AAD3S284_NEPGR</name>
<dbReference type="InterPro" id="IPR001104">
    <property type="entry name" value="3-oxo-5_a-steroid_4-DH_C"/>
</dbReference>
<feature type="transmembrane region" description="Helical" evidence="6">
    <location>
        <begin position="167"/>
        <end position="185"/>
    </location>
</feature>
<dbReference type="GO" id="GO:0016095">
    <property type="term" value="P:polyprenol catabolic process"/>
    <property type="evidence" value="ECO:0007669"/>
    <property type="project" value="TreeGrafter"/>
</dbReference>
<dbReference type="PROSITE" id="PS50244">
    <property type="entry name" value="S5A_REDUCTASE"/>
    <property type="match status" value="1"/>
</dbReference>
<sequence length="346" mass="39822">MKKEGLLKMEMGLEGLLRLAWAAFILPIVIASLPSPRVNFLHQFVLTWSGRGKTFQYSKLTLPQKFFCHFYVVAVLWTSVLLLTTWAYAHETGALVSESTFYSNVASYLTGGSHTFSFHKPRSTSAEHRYRVWRSVFLLLLMEVQALRRLYESIYVFNYSISARMHVFGYLMGLFFYTAAPLSLCSNSAPEAFEFATNRVAEFVVKGKNQMPVRELDLWGYVLPLTRFGWSQWIGLAIFLWGSVHQCRCHTILGKLREDKEHTAENQYVIPCGDWFDLVSSAHYLAEIVIYGGLVVASGGRDLTVWLLFGFVVANLSFAAAETHRWYRRKFDNYPINRYAIIPYIY</sequence>
<evidence type="ECO:0000256" key="6">
    <source>
        <dbReference type="SAM" id="Phobius"/>
    </source>
</evidence>
<comment type="caution">
    <text evidence="8">The sequence shown here is derived from an EMBL/GenBank/DDBJ whole genome shotgun (WGS) entry which is preliminary data.</text>
</comment>
<comment type="pathway">
    <text evidence="2">Protein modification; protein glycosylation.</text>
</comment>
<dbReference type="GO" id="GO:0003865">
    <property type="term" value="F:3-oxo-5-alpha-steroid 4-dehydrogenase activity"/>
    <property type="evidence" value="ECO:0007669"/>
    <property type="project" value="TreeGrafter"/>
</dbReference>
<evidence type="ECO:0000313" key="8">
    <source>
        <dbReference type="EMBL" id="GMH02811.1"/>
    </source>
</evidence>
<dbReference type="InterPro" id="IPR039698">
    <property type="entry name" value="Dfg10/SRD5A3"/>
</dbReference>
<keyword evidence="4 6" id="KW-1133">Transmembrane helix</keyword>
<feature type="transmembrane region" description="Helical" evidence="6">
    <location>
        <begin position="303"/>
        <end position="321"/>
    </location>
</feature>
<dbReference type="PANTHER" id="PTHR14624:SF0">
    <property type="entry name" value="POLYPRENOL REDUCTASE"/>
    <property type="match status" value="1"/>
</dbReference>
<proteinExistence type="predicted"/>
<feature type="transmembrane region" description="Helical" evidence="6">
    <location>
        <begin position="15"/>
        <end position="33"/>
    </location>
</feature>
<keyword evidence="3 6" id="KW-0812">Transmembrane</keyword>
<feature type="transmembrane region" description="Helical" evidence="6">
    <location>
        <begin position="218"/>
        <end position="241"/>
    </location>
</feature>
<organism evidence="8 9">
    <name type="scientific">Nepenthes gracilis</name>
    <name type="common">Slender pitcher plant</name>
    <dbReference type="NCBI Taxonomy" id="150966"/>
    <lineage>
        <taxon>Eukaryota</taxon>
        <taxon>Viridiplantae</taxon>
        <taxon>Streptophyta</taxon>
        <taxon>Embryophyta</taxon>
        <taxon>Tracheophyta</taxon>
        <taxon>Spermatophyta</taxon>
        <taxon>Magnoliopsida</taxon>
        <taxon>eudicotyledons</taxon>
        <taxon>Gunneridae</taxon>
        <taxon>Pentapetalae</taxon>
        <taxon>Caryophyllales</taxon>
        <taxon>Nepenthaceae</taxon>
        <taxon>Nepenthes</taxon>
    </lineage>
</organism>
<dbReference type="Pfam" id="PF02544">
    <property type="entry name" value="Steroid_dh"/>
    <property type="match status" value="1"/>
</dbReference>
<evidence type="ECO:0000313" key="9">
    <source>
        <dbReference type="Proteomes" id="UP001279734"/>
    </source>
</evidence>
<keyword evidence="5 6" id="KW-0472">Membrane</keyword>
<dbReference type="Proteomes" id="UP001279734">
    <property type="component" value="Unassembled WGS sequence"/>
</dbReference>
<keyword evidence="9" id="KW-1185">Reference proteome</keyword>
<evidence type="ECO:0000259" key="7">
    <source>
        <dbReference type="Pfam" id="PF02544"/>
    </source>
</evidence>
<evidence type="ECO:0000256" key="1">
    <source>
        <dbReference type="ARBA" id="ARBA00004127"/>
    </source>
</evidence>
<evidence type="ECO:0000256" key="3">
    <source>
        <dbReference type="ARBA" id="ARBA00022692"/>
    </source>
</evidence>
<evidence type="ECO:0000256" key="2">
    <source>
        <dbReference type="ARBA" id="ARBA00004922"/>
    </source>
</evidence>
<comment type="subcellular location">
    <subcellularLocation>
        <location evidence="1">Endomembrane system</location>
        <topology evidence="1">Multi-pass membrane protein</topology>
    </subcellularLocation>
</comment>
<dbReference type="EMBL" id="BSYO01000004">
    <property type="protein sequence ID" value="GMH02811.1"/>
    <property type="molecule type" value="Genomic_DNA"/>
</dbReference>
<dbReference type="GO" id="GO:0006488">
    <property type="term" value="P:dolichol-linked oligosaccharide biosynthetic process"/>
    <property type="evidence" value="ECO:0007669"/>
    <property type="project" value="InterPro"/>
</dbReference>